<dbReference type="GeneID" id="93844409"/>
<organism evidence="3 8">
    <name type="scientific">Staphylococcus gallinarum</name>
    <dbReference type="NCBI Taxonomy" id="1293"/>
    <lineage>
        <taxon>Bacteria</taxon>
        <taxon>Bacillati</taxon>
        <taxon>Bacillota</taxon>
        <taxon>Bacilli</taxon>
        <taxon>Bacillales</taxon>
        <taxon>Staphylococcaceae</taxon>
        <taxon>Staphylococcus</taxon>
    </lineage>
</organism>
<reference evidence="4" key="3">
    <citation type="submission" date="2018-09" db="EMBL/GenBank/DDBJ databases">
        <authorList>
            <person name="Parvin R."/>
            <person name="Begum J.A."/>
            <person name="Chowdhury E.H."/>
            <person name="Islam M.R."/>
            <person name="Harder T."/>
        </authorList>
    </citation>
    <scope>NUCLEOTIDE SEQUENCE</scope>
    <source>
        <strain evidence="4">SNUC 4781</strain>
    </source>
</reference>
<accession>A0A0D0SG44</accession>
<dbReference type="STRING" id="1293.SH09_09180"/>
<dbReference type="EMBL" id="QXRZ01000002">
    <property type="protein sequence ID" value="RIL44003.1"/>
    <property type="molecule type" value="Genomic_DNA"/>
</dbReference>
<reference evidence="7 8" key="1">
    <citation type="journal article" date="2016" name="Front. Microbiol.">
        <title>Comprehensive Phylogenetic Analysis of Bovine Non-aureus Staphylococci Species Based on Whole-Genome Sequencing.</title>
        <authorList>
            <person name="Naushad S."/>
            <person name="Barkema H.W."/>
            <person name="Luby C."/>
            <person name="Condas L.A."/>
            <person name="Nobrega D.B."/>
            <person name="Carson D.A."/>
            <person name="De Buck J."/>
        </authorList>
    </citation>
    <scope>NUCLEOTIDE SEQUENCE [LARGE SCALE GENOMIC DNA]</scope>
    <source>
        <strain evidence="3 8">SNUC 1388</strain>
        <strain evidence="4 7">SNUC 4781</strain>
    </source>
</reference>
<keyword evidence="1" id="KW-0472">Membrane</keyword>
<dbReference type="Proteomes" id="UP000255277">
    <property type="component" value="Unassembled WGS sequence"/>
</dbReference>
<feature type="transmembrane region" description="Helical" evidence="1">
    <location>
        <begin position="39"/>
        <end position="59"/>
    </location>
</feature>
<dbReference type="EMBL" id="BKAX01000004">
    <property type="protein sequence ID" value="GEQ05743.1"/>
    <property type="molecule type" value="Genomic_DNA"/>
</dbReference>
<keyword evidence="1" id="KW-0812">Transmembrane</keyword>
<reference evidence="5 6" key="2">
    <citation type="submission" date="2018-06" db="EMBL/GenBank/DDBJ databases">
        <authorList>
            <consortium name="Pathogen Informatics"/>
            <person name="Doyle S."/>
        </authorList>
    </citation>
    <scope>NUCLEOTIDE SEQUENCE [LARGE SCALE GENOMIC DNA]</scope>
    <source>
        <strain evidence="5 6">NCTC12195</strain>
    </source>
</reference>
<keyword evidence="9" id="KW-1185">Reference proteome</keyword>
<evidence type="ECO:0000313" key="6">
    <source>
        <dbReference type="Proteomes" id="UP000255277"/>
    </source>
</evidence>
<evidence type="ECO:0000256" key="1">
    <source>
        <dbReference type="SAM" id="Phobius"/>
    </source>
</evidence>
<proteinExistence type="predicted"/>
<dbReference type="Proteomes" id="UP000283576">
    <property type="component" value="Unassembled WGS sequence"/>
</dbReference>
<evidence type="ECO:0000313" key="7">
    <source>
        <dbReference type="Proteomes" id="UP000265541"/>
    </source>
</evidence>
<dbReference type="AlphaFoldDB" id="A0A0D0SG44"/>
<keyword evidence="1" id="KW-1133">Transmembrane helix</keyword>
<dbReference type="Proteomes" id="UP000265541">
    <property type="component" value="Unassembled WGS sequence"/>
</dbReference>
<evidence type="ECO:0000313" key="8">
    <source>
        <dbReference type="Proteomes" id="UP000283576"/>
    </source>
</evidence>
<name>A0A0D0SG44_STAGA</name>
<dbReference type="Proteomes" id="UP000321057">
    <property type="component" value="Unassembled WGS sequence"/>
</dbReference>
<sequence length="61" mass="6658">MSLVLGIIILILLIVSLIPNLKAVKKSKANGEKNPRFAIMVGIDAILLVLVIVTLIFQFTK</sequence>
<evidence type="ECO:0000313" key="3">
    <source>
        <dbReference type="EMBL" id="RIL44003.1"/>
    </source>
</evidence>
<evidence type="ECO:0000313" key="2">
    <source>
        <dbReference type="EMBL" id="GEQ05743.1"/>
    </source>
</evidence>
<dbReference type="EMBL" id="QYJN01000001">
    <property type="protein sequence ID" value="RIP37422.1"/>
    <property type="molecule type" value="Genomic_DNA"/>
</dbReference>
<evidence type="ECO:0000313" key="5">
    <source>
        <dbReference type="EMBL" id="SUM34571.1"/>
    </source>
</evidence>
<dbReference type="EMBL" id="UHDK01000001">
    <property type="protein sequence ID" value="SUM34571.1"/>
    <property type="molecule type" value="Genomic_DNA"/>
</dbReference>
<protein>
    <submittedName>
        <fullName evidence="3">Uncharacterized protein</fullName>
    </submittedName>
</protein>
<evidence type="ECO:0000313" key="9">
    <source>
        <dbReference type="Proteomes" id="UP000321057"/>
    </source>
</evidence>
<gene>
    <name evidence="3" type="ORF">BUZ01_05065</name>
    <name evidence="4" type="ORF">BUZ14_02380</name>
    <name evidence="5" type="ORF">NCTC12195_04097</name>
    <name evidence="2" type="ORF">SGA02_15710</name>
</gene>
<dbReference type="RefSeq" id="WP_042739358.1">
    <property type="nucleotide sequence ID" value="NZ_BKAX01000004.1"/>
</dbReference>
<reference evidence="2 9" key="4">
    <citation type="submission" date="2019-07" db="EMBL/GenBank/DDBJ databases">
        <title>Whole genome shotgun sequence of Staphylococcus gallinarum NBRC 109767.</title>
        <authorList>
            <person name="Hosoyama A."/>
            <person name="Uohara A."/>
            <person name="Ohji S."/>
            <person name="Ichikawa N."/>
        </authorList>
    </citation>
    <scope>NUCLEOTIDE SEQUENCE [LARGE SCALE GENOMIC DNA]</scope>
    <source>
        <strain evidence="2 9">NBRC 109767</strain>
    </source>
</reference>
<evidence type="ECO:0000313" key="4">
    <source>
        <dbReference type="EMBL" id="RIP37422.1"/>
    </source>
</evidence>